<dbReference type="PROSITE" id="PS51257">
    <property type="entry name" value="PROKAR_LIPOPROTEIN"/>
    <property type="match status" value="1"/>
</dbReference>
<dbReference type="OrthoDB" id="5431326at2"/>
<keyword evidence="2" id="KW-0862">Zinc</keyword>
<dbReference type="CDD" id="cd00305">
    <property type="entry name" value="Cu-Zn_Superoxide_Dismutase"/>
    <property type="match status" value="1"/>
</dbReference>
<accession>A0A418X2B6</accession>
<evidence type="ECO:0000259" key="3">
    <source>
        <dbReference type="Pfam" id="PF00080"/>
    </source>
</evidence>
<dbReference type="AlphaFoldDB" id="A0A418X2B6"/>
<dbReference type="SUPFAM" id="SSF49329">
    <property type="entry name" value="Cu,Zn superoxide dismutase-like"/>
    <property type="match status" value="1"/>
</dbReference>
<dbReference type="EC" id="1.15.1.1" evidence="2"/>
<evidence type="ECO:0000313" key="5">
    <source>
        <dbReference type="Proteomes" id="UP000285190"/>
    </source>
</evidence>
<evidence type="ECO:0000313" key="4">
    <source>
        <dbReference type="EMBL" id="RJG06588.1"/>
    </source>
</evidence>
<gene>
    <name evidence="4" type="ORF">D3870_11715</name>
</gene>
<dbReference type="PRINTS" id="PR00068">
    <property type="entry name" value="CUZNDISMTASE"/>
</dbReference>
<keyword evidence="2" id="KW-0186">Copper</keyword>
<proteinExistence type="inferred from homology"/>
<dbReference type="EMBL" id="QYUN01000002">
    <property type="protein sequence ID" value="RJG06588.1"/>
    <property type="molecule type" value="Genomic_DNA"/>
</dbReference>
<keyword evidence="2" id="KW-0479">Metal-binding</keyword>
<feature type="domain" description="Superoxide dismutase copper/zinc binding" evidence="3">
    <location>
        <begin position="40"/>
        <end position="170"/>
    </location>
</feature>
<comment type="similarity">
    <text evidence="1 2">Belongs to the Cu-Zn superoxide dismutase family.</text>
</comment>
<comment type="cofactor">
    <cofactor evidence="2">
        <name>Cu cation</name>
        <dbReference type="ChEBI" id="CHEBI:23378"/>
    </cofactor>
    <text evidence="2">Binds 1 copper ion per subunit.</text>
</comment>
<dbReference type="InterPro" id="IPR018152">
    <property type="entry name" value="SOD_Cu/Zn_BS"/>
</dbReference>
<comment type="catalytic activity">
    <reaction evidence="2">
        <text>2 superoxide + 2 H(+) = H2O2 + O2</text>
        <dbReference type="Rhea" id="RHEA:20696"/>
        <dbReference type="ChEBI" id="CHEBI:15378"/>
        <dbReference type="ChEBI" id="CHEBI:15379"/>
        <dbReference type="ChEBI" id="CHEBI:16240"/>
        <dbReference type="ChEBI" id="CHEBI:18421"/>
        <dbReference type="EC" id="1.15.1.1"/>
    </reaction>
</comment>
<dbReference type="PANTHER" id="PTHR10003">
    <property type="entry name" value="SUPEROXIDE DISMUTASE CU-ZN -RELATED"/>
    <property type="match status" value="1"/>
</dbReference>
<dbReference type="Pfam" id="PF00080">
    <property type="entry name" value="Sod_Cu"/>
    <property type="match status" value="1"/>
</dbReference>
<evidence type="ECO:0000256" key="1">
    <source>
        <dbReference type="ARBA" id="ARBA00010457"/>
    </source>
</evidence>
<dbReference type="PROSITE" id="PS00332">
    <property type="entry name" value="SOD_CU_ZN_2"/>
    <property type="match status" value="1"/>
</dbReference>
<organism evidence="4 5">
    <name type="scientific">Noviherbaspirillum cavernae</name>
    <dbReference type="NCBI Taxonomy" id="2320862"/>
    <lineage>
        <taxon>Bacteria</taxon>
        <taxon>Pseudomonadati</taxon>
        <taxon>Pseudomonadota</taxon>
        <taxon>Betaproteobacteria</taxon>
        <taxon>Burkholderiales</taxon>
        <taxon>Oxalobacteraceae</taxon>
        <taxon>Noviherbaspirillum</taxon>
    </lineage>
</organism>
<comment type="cofactor">
    <cofactor evidence="2">
        <name>Zn(2+)</name>
        <dbReference type="ChEBI" id="CHEBI:29105"/>
    </cofactor>
    <text evidence="2">Binds 1 zinc ion per subunit.</text>
</comment>
<sequence length="173" mass="17887">MKLFLALLGTAILAGCQSSPTQPAGKQARANLEAKSGSNVAGTVDFAERGDKVVVSTKVTGLKPNADHGFHVHEKGDCSSADAMTAGGHFNPDAKPHSHPKDPMHHAGDMGNLVSDGKGEAVVSIEVDTIRVDNGKFGILDRAVVIHASPDDYKTQPTGNAGGRIACGVIKKV</sequence>
<comment type="caution">
    <text evidence="4">The sequence shown here is derived from an EMBL/GenBank/DDBJ whole genome shotgun (WGS) entry which is preliminary data.</text>
</comment>
<name>A0A418X2B6_9BURK</name>
<dbReference type="Proteomes" id="UP000285190">
    <property type="component" value="Unassembled WGS sequence"/>
</dbReference>
<keyword evidence="2" id="KW-0560">Oxidoreductase</keyword>
<dbReference type="GO" id="GO:0005507">
    <property type="term" value="F:copper ion binding"/>
    <property type="evidence" value="ECO:0007669"/>
    <property type="project" value="InterPro"/>
</dbReference>
<dbReference type="RefSeq" id="WP_119739300.1">
    <property type="nucleotide sequence ID" value="NZ_QYUN01000002.1"/>
</dbReference>
<reference evidence="4 5" key="1">
    <citation type="submission" date="2018-09" db="EMBL/GenBank/DDBJ databases">
        <authorList>
            <person name="Zhu H."/>
        </authorList>
    </citation>
    <scope>NUCLEOTIDE SEQUENCE [LARGE SCALE GENOMIC DNA]</scope>
    <source>
        <strain evidence="4 5">K2R10-39</strain>
    </source>
</reference>
<dbReference type="GO" id="GO:0004784">
    <property type="term" value="F:superoxide dismutase activity"/>
    <property type="evidence" value="ECO:0007669"/>
    <property type="project" value="UniProtKB-EC"/>
</dbReference>
<dbReference type="PROSITE" id="PS00087">
    <property type="entry name" value="SOD_CU_ZN_1"/>
    <property type="match status" value="1"/>
</dbReference>
<dbReference type="InterPro" id="IPR001424">
    <property type="entry name" value="SOD_Cu_Zn_dom"/>
</dbReference>
<evidence type="ECO:0000256" key="2">
    <source>
        <dbReference type="RuleBase" id="RU000393"/>
    </source>
</evidence>
<dbReference type="Gene3D" id="2.60.40.200">
    <property type="entry name" value="Superoxide dismutase, copper/zinc binding domain"/>
    <property type="match status" value="1"/>
</dbReference>
<dbReference type="InterPro" id="IPR024134">
    <property type="entry name" value="SOD_Cu/Zn_/chaperone"/>
</dbReference>
<dbReference type="InterPro" id="IPR036423">
    <property type="entry name" value="SOD-like_Cu/Zn_dom_sf"/>
</dbReference>
<comment type="function">
    <text evidence="2">Destroys radicals which are normally produced within the cells and which are toxic to biological systems.</text>
</comment>
<keyword evidence="5" id="KW-1185">Reference proteome</keyword>
<protein>
    <recommendedName>
        <fullName evidence="2">Superoxide dismutase [Cu-Zn]</fullName>
        <ecNumber evidence="2">1.15.1.1</ecNumber>
    </recommendedName>
</protein>